<accession>A0A232EYQ1</accession>
<comment type="caution">
    <text evidence="1">The sequence shown here is derived from an EMBL/GenBank/DDBJ whole genome shotgun (WGS) entry which is preliminary data.</text>
</comment>
<protein>
    <submittedName>
        <fullName evidence="1">Uncharacterized protein</fullName>
    </submittedName>
</protein>
<gene>
    <name evidence="1" type="ORF">TSAR_001416</name>
</gene>
<sequence length="38" mass="4639">MNSGKTFIFYSSNYFFFAQFFEKHYFVCFFQSSQANDI</sequence>
<name>A0A232EYQ1_9HYME</name>
<dbReference type="EMBL" id="NNAY01001555">
    <property type="protein sequence ID" value="OXU23616.1"/>
    <property type="molecule type" value="Genomic_DNA"/>
</dbReference>
<dbReference type="Proteomes" id="UP000215335">
    <property type="component" value="Unassembled WGS sequence"/>
</dbReference>
<reference evidence="1 2" key="1">
    <citation type="journal article" date="2017" name="Curr. Biol.">
        <title>The Evolution of Venom by Co-option of Single-Copy Genes.</title>
        <authorList>
            <person name="Martinson E.O."/>
            <person name="Mrinalini"/>
            <person name="Kelkar Y.D."/>
            <person name="Chang C.H."/>
            <person name="Werren J.H."/>
        </authorList>
    </citation>
    <scope>NUCLEOTIDE SEQUENCE [LARGE SCALE GENOMIC DNA]</scope>
    <source>
        <strain evidence="1 2">Alberta</strain>
        <tissue evidence="1">Whole body</tissue>
    </source>
</reference>
<evidence type="ECO:0000313" key="2">
    <source>
        <dbReference type="Proteomes" id="UP000215335"/>
    </source>
</evidence>
<evidence type="ECO:0000313" key="1">
    <source>
        <dbReference type="EMBL" id="OXU23616.1"/>
    </source>
</evidence>
<dbReference type="AlphaFoldDB" id="A0A232EYQ1"/>
<keyword evidence="2" id="KW-1185">Reference proteome</keyword>
<proteinExistence type="predicted"/>
<organism evidence="1 2">
    <name type="scientific">Trichomalopsis sarcophagae</name>
    <dbReference type="NCBI Taxonomy" id="543379"/>
    <lineage>
        <taxon>Eukaryota</taxon>
        <taxon>Metazoa</taxon>
        <taxon>Ecdysozoa</taxon>
        <taxon>Arthropoda</taxon>
        <taxon>Hexapoda</taxon>
        <taxon>Insecta</taxon>
        <taxon>Pterygota</taxon>
        <taxon>Neoptera</taxon>
        <taxon>Endopterygota</taxon>
        <taxon>Hymenoptera</taxon>
        <taxon>Apocrita</taxon>
        <taxon>Proctotrupomorpha</taxon>
        <taxon>Chalcidoidea</taxon>
        <taxon>Pteromalidae</taxon>
        <taxon>Pteromalinae</taxon>
        <taxon>Trichomalopsis</taxon>
    </lineage>
</organism>